<dbReference type="GO" id="GO:0004556">
    <property type="term" value="F:alpha-amylase activity"/>
    <property type="evidence" value="ECO:0007669"/>
    <property type="project" value="TreeGrafter"/>
</dbReference>
<dbReference type="RefSeq" id="WP_168774073.1">
    <property type="nucleotide sequence ID" value="NZ_JAABNR010000005.1"/>
</dbReference>
<dbReference type="Pfam" id="PF00128">
    <property type="entry name" value="Alpha-amylase"/>
    <property type="match status" value="1"/>
</dbReference>
<keyword evidence="6" id="KW-1185">Reference proteome</keyword>
<dbReference type="EMBL" id="JAABNR010000005">
    <property type="protein sequence ID" value="NBZ87262.1"/>
    <property type="molecule type" value="Genomic_DNA"/>
</dbReference>
<evidence type="ECO:0000313" key="5">
    <source>
        <dbReference type="EMBL" id="NBZ87262.1"/>
    </source>
</evidence>
<comment type="caution">
    <text evidence="5">The sequence shown here is derived from an EMBL/GenBank/DDBJ whole genome shotgun (WGS) entry which is preliminary data.</text>
</comment>
<keyword evidence="2" id="KW-0378">Hydrolase</keyword>
<dbReference type="Proteomes" id="UP001193501">
    <property type="component" value="Unassembled WGS sequence"/>
</dbReference>
<evidence type="ECO:0000256" key="3">
    <source>
        <dbReference type="ARBA" id="ARBA00023295"/>
    </source>
</evidence>
<name>A0AAE5BUJ5_9RHOB</name>
<dbReference type="Gene3D" id="2.60.40.1180">
    <property type="entry name" value="Golgi alpha-mannosidase II"/>
    <property type="match status" value="1"/>
</dbReference>
<gene>
    <name evidence="5" type="ORF">GV832_06675</name>
</gene>
<accession>A0AAE5BUJ5</accession>
<dbReference type="FunFam" id="3.90.400.10:FF:000002">
    <property type="entry name" value="Sucrose isomerase"/>
    <property type="match status" value="1"/>
</dbReference>
<keyword evidence="3" id="KW-0326">Glycosidase</keyword>
<dbReference type="Gene3D" id="3.20.20.80">
    <property type="entry name" value="Glycosidases"/>
    <property type="match status" value="1"/>
</dbReference>
<dbReference type="PANTHER" id="PTHR10357">
    <property type="entry name" value="ALPHA-AMYLASE FAMILY MEMBER"/>
    <property type="match status" value="1"/>
</dbReference>
<protein>
    <submittedName>
        <fullName evidence="5">Alpha-glucosidase</fullName>
    </submittedName>
</protein>
<reference evidence="5" key="1">
    <citation type="submission" date="2020-01" db="EMBL/GenBank/DDBJ databases">
        <authorList>
            <person name="Chen W.-M."/>
        </authorList>
    </citation>
    <scope>NUCLEOTIDE SEQUENCE</scope>
    <source>
        <strain evidence="5">CYK-10</strain>
    </source>
</reference>
<feature type="domain" description="Glycosyl hydrolase family 13 catalytic" evidence="4">
    <location>
        <begin position="12"/>
        <end position="398"/>
    </location>
</feature>
<dbReference type="InterPro" id="IPR045857">
    <property type="entry name" value="O16G_dom_2"/>
</dbReference>
<dbReference type="CDD" id="cd11330">
    <property type="entry name" value="AmyAc_OligoGlu"/>
    <property type="match status" value="1"/>
</dbReference>
<comment type="similarity">
    <text evidence="1">Belongs to the glycosyl hydrolase 13 family.</text>
</comment>
<organism evidence="5 6">
    <name type="scientific">Stagnihabitans tardus</name>
    <dbReference type="NCBI Taxonomy" id="2699202"/>
    <lineage>
        <taxon>Bacteria</taxon>
        <taxon>Pseudomonadati</taxon>
        <taxon>Pseudomonadota</taxon>
        <taxon>Alphaproteobacteria</taxon>
        <taxon>Rhodobacterales</taxon>
        <taxon>Paracoccaceae</taxon>
        <taxon>Stagnihabitans</taxon>
    </lineage>
</organism>
<dbReference type="InterPro" id="IPR013780">
    <property type="entry name" value="Glyco_hydro_b"/>
</dbReference>
<proteinExistence type="inferred from homology"/>
<dbReference type="InterPro" id="IPR017853">
    <property type="entry name" value="GH"/>
</dbReference>
<dbReference type="Gene3D" id="3.90.400.10">
    <property type="entry name" value="Oligo-1,6-glucosidase, Domain 2"/>
    <property type="match status" value="1"/>
</dbReference>
<dbReference type="GO" id="GO:0009313">
    <property type="term" value="P:oligosaccharide catabolic process"/>
    <property type="evidence" value="ECO:0007669"/>
    <property type="project" value="TreeGrafter"/>
</dbReference>
<dbReference type="SUPFAM" id="SSF51445">
    <property type="entry name" value="(Trans)glycosidases"/>
    <property type="match status" value="1"/>
</dbReference>
<dbReference type="PANTHER" id="PTHR10357:SF179">
    <property type="entry name" value="NEUTRAL AND BASIC AMINO ACID TRANSPORT PROTEIN RBAT"/>
    <property type="match status" value="1"/>
</dbReference>
<dbReference type="SMART" id="SM00642">
    <property type="entry name" value="Aamy"/>
    <property type="match status" value="1"/>
</dbReference>
<evidence type="ECO:0000313" key="6">
    <source>
        <dbReference type="Proteomes" id="UP001193501"/>
    </source>
</evidence>
<evidence type="ECO:0000259" key="4">
    <source>
        <dbReference type="SMART" id="SM00642"/>
    </source>
</evidence>
<sequence>MAEWWRGSVTYQVYPRSFQDDNGDGVGDLKGITRRLDHIAALGCDCVWLSPIFKSPMKDMGYDVSDYKDVDPVFGTLEDFDALVARAHALGLKVIIDQVLNHCSDQHPFFAESRKDRTNPKADWFIWQDPRPDGTPPNNWLSVFGGPAWQWDARRKQYYMHSFLPEQPELNFRNPEVVDYMEGVLRFWLDRGVDGFRFDTVNYFYKDALLRDDAADYRVKKEPEGNPYGMQYHLFSKNQPENLLWMERIRRILDDYPDRASVGEMGESHHAIAMMGQYTAPGRLHQCYSFEMMGYDYSAEFFRTRISDFFKGAPEGWPMWAFSNHDVVRHASRWAKHGVSQDAIAKQAGALLLSFEGSICLWQGEEIGQTDTQLDFEELTDPQGINFWPEPIGRDNTRTPMVWDDSANGGFSTATPWLPVKAPQLARNVAAQDGAQGSVLEHYRAMLAFRKASALKDGKTTFLDTPEPILAFTRGDLLCVFNLSPEGRSLGVEGVASPVGPSLGGVLQGAKLSLAPNAAVFLPVTGTLSVSG</sequence>
<evidence type="ECO:0000256" key="2">
    <source>
        <dbReference type="ARBA" id="ARBA00022801"/>
    </source>
</evidence>
<dbReference type="AlphaFoldDB" id="A0AAE5BUJ5"/>
<dbReference type="InterPro" id="IPR006047">
    <property type="entry name" value="GH13_cat_dom"/>
</dbReference>
<evidence type="ECO:0000256" key="1">
    <source>
        <dbReference type="ARBA" id="ARBA00008061"/>
    </source>
</evidence>